<reference evidence="3" key="1">
    <citation type="submission" date="2018-05" db="EMBL/GenBank/DDBJ databases">
        <authorList>
            <person name="Lanie J.A."/>
            <person name="Ng W.-L."/>
            <person name="Kazmierczak K.M."/>
            <person name="Andrzejewski T.M."/>
            <person name="Davidsen T.M."/>
            <person name="Wayne K.J."/>
            <person name="Tettelin H."/>
            <person name="Glass J.I."/>
            <person name="Rusch D."/>
            <person name="Podicherti R."/>
            <person name="Tsui H.-C.T."/>
            <person name="Winkler M.E."/>
        </authorList>
    </citation>
    <scope>NUCLEOTIDE SEQUENCE</scope>
</reference>
<feature type="compositionally biased region" description="Basic and acidic residues" evidence="1">
    <location>
        <begin position="45"/>
        <end position="101"/>
    </location>
</feature>
<gene>
    <name evidence="3" type="ORF">METZ01_LOCUS2815</name>
</gene>
<feature type="domain" description="YHS" evidence="2">
    <location>
        <begin position="5"/>
        <end position="50"/>
    </location>
</feature>
<sequence>MATAIDPICQMNVDTDNPPGGQSEHNDRTYYFCAPGCKVAFDKEPEKYMSEAHDEYEDHDHDHEDHEGHDHGDHEGHDHGTQEGHDSHDDHDDHGDHDHGPGGHSHGHHMPERPAASGPAAKKPGFFARLFGKK</sequence>
<dbReference type="InterPro" id="IPR012348">
    <property type="entry name" value="RNR-like"/>
</dbReference>
<dbReference type="AlphaFoldDB" id="A0A381N5T1"/>
<organism evidence="3">
    <name type="scientific">marine metagenome</name>
    <dbReference type="NCBI Taxonomy" id="408172"/>
    <lineage>
        <taxon>unclassified sequences</taxon>
        <taxon>metagenomes</taxon>
        <taxon>ecological metagenomes</taxon>
    </lineage>
</organism>
<feature type="region of interest" description="Disordered" evidence="1">
    <location>
        <begin position="1"/>
        <end position="28"/>
    </location>
</feature>
<dbReference type="GO" id="GO:0016491">
    <property type="term" value="F:oxidoreductase activity"/>
    <property type="evidence" value="ECO:0007669"/>
    <property type="project" value="InterPro"/>
</dbReference>
<dbReference type="InterPro" id="IPR007029">
    <property type="entry name" value="YHS_dom"/>
</dbReference>
<dbReference type="EMBL" id="UINC01000144">
    <property type="protein sequence ID" value="SUZ49961.1"/>
    <property type="molecule type" value="Genomic_DNA"/>
</dbReference>
<evidence type="ECO:0000259" key="2">
    <source>
        <dbReference type="Pfam" id="PF04945"/>
    </source>
</evidence>
<dbReference type="Pfam" id="PF04945">
    <property type="entry name" value="YHS"/>
    <property type="match status" value="1"/>
</dbReference>
<dbReference type="SUPFAM" id="SSF47240">
    <property type="entry name" value="Ferritin-like"/>
    <property type="match status" value="1"/>
</dbReference>
<dbReference type="Gene3D" id="1.10.620.20">
    <property type="entry name" value="Ribonucleotide Reductase, subunit A"/>
    <property type="match status" value="1"/>
</dbReference>
<name>A0A381N5T1_9ZZZZ</name>
<dbReference type="InterPro" id="IPR009078">
    <property type="entry name" value="Ferritin-like_SF"/>
</dbReference>
<evidence type="ECO:0000313" key="3">
    <source>
        <dbReference type="EMBL" id="SUZ49961.1"/>
    </source>
</evidence>
<evidence type="ECO:0000256" key="1">
    <source>
        <dbReference type="SAM" id="MobiDB-lite"/>
    </source>
</evidence>
<protein>
    <recommendedName>
        <fullName evidence="2">YHS domain-containing protein</fullName>
    </recommendedName>
</protein>
<accession>A0A381N5T1</accession>
<proteinExistence type="predicted"/>
<feature type="compositionally biased region" description="Low complexity" evidence="1">
    <location>
        <begin position="114"/>
        <end position="125"/>
    </location>
</feature>
<feature type="region of interest" description="Disordered" evidence="1">
    <location>
        <begin position="45"/>
        <end position="134"/>
    </location>
</feature>